<reference evidence="1 2" key="1">
    <citation type="submission" date="2021-06" db="EMBL/GenBank/DDBJ databases">
        <authorList>
            <person name="Kallberg Y."/>
            <person name="Tangrot J."/>
            <person name="Rosling A."/>
        </authorList>
    </citation>
    <scope>NUCLEOTIDE SEQUENCE [LARGE SCALE GENOMIC DNA]</scope>
    <source>
        <strain evidence="1 2">120-4 pot B 10/14</strain>
    </source>
</reference>
<protein>
    <submittedName>
        <fullName evidence="1">38316_t:CDS:1</fullName>
    </submittedName>
</protein>
<organism evidence="1 2">
    <name type="scientific">Gigaspora margarita</name>
    <dbReference type="NCBI Taxonomy" id="4874"/>
    <lineage>
        <taxon>Eukaryota</taxon>
        <taxon>Fungi</taxon>
        <taxon>Fungi incertae sedis</taxon>
        <taxon>Mucoromycota</taxon>
        <taxon>Glomeromycotina</taxon>
        <taxon>Glomeromycetes</taxon>
        <taxon>Diversisporales</taxon>
        <taxon>Gigasporaceae</taxon>
        <taxon>Gigaspora</taxon>
    </lineage>
</organism>
<dbReference type="EMBL" id="CAJVQB010040206">
    <property type="protein sequence ID" value="CAG8828147.1"/>
    <property type="molecule type" value="Genomic_DNA"/>
</dbReference>
<sequence length="108" mass="12620">MKLEGDITAINNWPWSLEEMIIDKVNGLKMTVKWIVRWLNALRSGHNTNIDNHSPDNFRYQTCHLDSGNNEDCIWCAGVRQTIEHFVIECNLSKEIWRIAYNLMDVTA</sequence>
<feature type="non-terminal residue" evidence="1">
    <location>
        <position position="108"/>
    </location>
</feature>
<accession>A0ABN7WF26</accession>
<proteinExistence type="predicted"/>
<gene>
    <name evidence="1" type="ORF">GMARGA_LOCUS29614</name>
</gene>
<comment type="caution">
    <text evidence="1">The sequence shown here is derived from an EMBL/GenBank/DDBJ whole genome shotgun (WGS) entry which is preliminary data.</text>
</comment>
<evidence type="ECO:0000313" key="1">
    <source>
        <dbReference type="EMBL" id="CAG8828147.1"/>
    </source>
</evidence>
<keyword evidence="2" id="KW-1185">Reference proteome</keyword>
<name>A0ABN7WF26_GIGMA</name>
<dbReference type="Proteomes" id="UP000789901">
    <property type="component" value="Unassembled WGS sequence"/>
</dbReference>
<evidence type="ECO:0000313" key="2">
    <source>
        <dbReference type="Proteomes" id="UP000789901"/>
    </source>
</evidence>